<feature type="region of interest" description="Disordered" evidence="1">
    <location>
        <begin position="1"/>
        <end position="33"/>
    </location>
</feature>
<comment type="caution">
    <text evidence="2">The sequence shown here is derived from an EMBL/GenBank/DDBJ whole genome shotgun (WGS) entry which is preliminary data.</text>
</comment>
<dbReference type="AlphaFoldDB" id="A0A1Q9DXU6"/>
<organism evidence="2 3">
    <name type="scientific">Symbiodinium microadriaticum</name>
    <name type="common">Dinoflagellate</name>
    <name type="synonym">Zooxanthella microadriatica</name>
    <dbReference type="NCBI Taxonomy" id="2951"/>
    <lineage>
        <taxon>Eukaryota</taxon>
        <taxon>Sar</taxon>
        <taxon>Alveolata</taxon>
        <taxon>Dinophyceae</taxon>
        <taxon>Suessiales</taxon>
        <taxon>Symbiodiniaceae</taxon>
        <taxon>Symbiodinium</taxon>
    </lineage>
</organism>
<dbReference type="EMBL" id="LSRX01000343">
    <property type="protein sequence ID" value="OLP99992.1"/>
    <property type="molecule type" value="Genomic_DNA"/>
</dbReference>
<proteinExistence type="predicted"/>
<evidence type="ECO:0000313" key="2">
    <source>
        <dbReference type="EMBL" id="OLP99992.1"/>
    </source>
</evidence>
<sequence length="133" mass="14049">MSALVEGEGPGHTPACGAPSPEAEPDRPDFSSSFKRALTVQGPCTTAIPAIALIAQKTNSGTAASCETYQIPIVMALALCLSRWWPVMKGKAMALAKGSDESRSGDSNRPLGQGFSRWPMQRLQAAEFKSPLT</sequence>
<accession>A0A1Q9DXU6</accession>
<reference evidence="2 3" key="1">
    <citation type="submission" date="2016-02" db="EMBL/GenBank/DDBJ databases">
        <title>Genome analysis of coral dinoflagellate symbionts highlights evolutionary adaptations to a symbiotic lifestyle.</title>
        <authorList>
            <person name="Aranda M."/>
            <person name="Li Y."/>
            <person name="Liew Y.J."/>
            <person name="Baumgarten S."/>
            <person name="Simakov O."/>
            <person name="Wilson M."/>
            <person name="Piel J."/>
            <person name="Ashoor H."/>
            <person name="Bougouffa S."/>
            <person name="Bajic V.B."/>
            <person name="Ryu T."/>
            <person name="Ravasi T."/>
            <person name="Bayer T."/>
            <person name="Micklem G."/>
            <person name="Kim H."/>
            <person name="Bhak J."/>
            <person name="Lajeunesse T.C."/>
            <person name="Voolstra C.R."/>
        </authorList>
    </citation>
    <scope>NUCLEOTIDE SEQUENCE [LARGE SCALE GENOMIC DNA]</scope>
    <source>
        <strain evidence="2 3">CCMP2467</strain>
    </source>
</reference>
<name>A0A1Q9DXU6_SYMMI</name>
<feature type="region of interest" description="Disordered" evidence="1">
    <location>
        <begin position="95"/>
        <end position="120"/>
    </location>
</feature>
<gene>
    <name evidence="2" type="ORF">AK812_SmicGene17403</name>
</gene>
<evidence type="ECO:0000313" key="3">
    <source>
        <dbReference type="Proteomes" id="UP000186817"/>
    </source>
</evidence>
<evidence type="ECO:0000256" key="1">
    <source>
        <dbReference type="SAM" id="MobiDB-lite"/>
    </source>
</evidence>
<dbReference type="Proteomes" id="UP000186817">
    <property type="component" value="Unassembled WGS sequence"/>
</dbReference>
<protein>
    <submittedName>
        <fullName evidence="2">Uncharacterized protein</fullName>
    </submittedName>
</protein>
<keyword evidence="3" id="KW-1185">Reference proteome</keyword>